<protein>
    <recommendedName>
        <fullName evidence="1">Endonuclease/exonuclease/phosphatase domain-containing protein</fullName>
    </recommendedName>
</protein>
<dbReference type="EMBL" id="JARBHA010000005">
    <property type="protein sequence ID" value="KAJ9700063.1"/>
    <property type="molecule type" value="Genomic_DNA"/>
</dbReference>
<name>A0AA39A511_VITRO</name>
<feature type="domain" description="Endonuclease/exonuclease/phosphatase" evidence="1">
    <location>
        <begin position="6"/>
        <end position="203"/>
    </location>
</feature>
<proteinExistence type="predicted"/>
<organism evidence="2 3">
    <name type="scientific">Vitis rotundifolia</name>
    <name type="common">Muscadine grape</name>
    <dbReference type="NCBI Taxonomy" id="103349"/>
    <lineage>
        <taxon>Eukaryota</taxon>
        <taxon>Viridiplantae</taxon>
        <taxon>Streptophyta</taxon>
        <taxon>Embryophyta</taxon>
        <taxon>Tracheophyta</taxon>
        <taxon>Spermatophyta</taxon>
        <taxon>Magnoliopsida</taxon>
        <taxon>eudicotyledons</taxon>
        <taxon>Gunneridae</taxon>
        <taxon>Pentapetalae</taxon>
        <taxon>rosids</taxon>
        <taxon>Vitales</taxon>
        <taxon>Vitaceae</taxon>
        <taxon>Viteae</taxon>
        <taxon>Vitis</taxon>
    </lineage>
</organism>
<evidence type="ECO:0000313" key="2">
    <source>
        <dbReference type="EMBL" id="KAJ9700063.1"/>
    </source>
</evidence>
<dbReference type="Gene3D" id="3.60.10.10">
    <property type="entry name" value="Endonuclease/exonuclease/phosphatase"/>
    <property type="match status" value="1"/>
</dbReference>
<dbReference type="Pfam" id="PF03372">
    <property type="entry name" value="Exo_endo_phos"/>
    <property type="match status" value="1"/>
</dbReference>
<dbReference type="PANTHER" id="PTHR33710">
    <property type="entry name" value="BNAC02G09200D PROTEIN"/>
    <property type="match status" value="1"/>
</dbReference>
<dbReference type="InterPro" id="IPR036691">
    <property type="entry name" value="Endo/exonu/phosph_ase_sf"/>
</dbReference>
<dbReference type="SUPFAM" id="SSF56219">
    <property type="entry name" value="DNase I-like"/>
    <property type="match status" value="1"/>
</dbReference>
<gene>
    <name evidence="2" type="ORF">PVL29_005748</name>
</gene>
<sequence length="352" mass="41226">MNIKILSWNVRGLNDRLKRKLIKSVVRKHKVDLWCIQETKMQVMSEGVVRSLSSRRFIDWRALNAIGTAGGVLICWDKRSMEILEWEEGQFSISCKFRNVVDGVVWVFTGIYGPLSREERECLWEDPWCLGGDFNTILYQSERSRNRRITSVMRRFAQIIDDLGLVNFPLQGGLLDRFLATPSWCDQYSRVSQRRLPRPTSDHFPILLEGGGARRGSSPFRFENMWLKVKGFIDLIRGWWHGLVVRGSPSYRLAVKMKELKQILKVWNREVFGNLERNKGKALQQVEFWDSVEGEKGLTEEELNRKKDAKEGYAKWVIMEETHWRQLSREIWLKEGDRNTGTFIAWLMPIVG</sequence>
<reference evidence="2 3" key="1">
    <citation type="journal article" date="2023" name="BMC Biotechnol.">
        <title>Vitis rotundifolia cv Carlos genome sequencing.</title>
        <authorList>
            <person name="Huff M."/>
            <person name="Hulse-Kemp A."/>
            <person name="Scheffler B."/>
            <person name="Youngblood R."/>
            <person name="Simpson S."/>
            <person name="Babiker E."/>
            <person name="Staton M."/>
        </authorList>
    </citation>
    <scope>NUCLEOTIDE SEQUENCE [LARGE SCALE GENOMIC DNA]</scope>
    <source>
        <tissue evidence="2">Leaf</tissue>
    </source>
</reference>
<evidence type="ECO:0000313" key="3">
    <source>
        <dbReference type="Proteomes" id="UP001168098"/>
    </source>
</evidence>
<accession>A0AA39A511</accession>
<comment type="caution">
    <text evidence="2">The sequence shown here is derived from an EMBL/GenBank/DDBJ whole genome shotgun (WGS) entry which is preliminary data.</text>
</comment>
<dbReference type="Proteomes" id="UP001168098">
    <property type="component" value="Unassembled WGS sequence"/>
</dbReference>
<dbReference type="AlphaFoldDB" id="A0AA39A511"/>
<dbReference type="InterPro" id="IPR005135">
    <property type="entry name" value="Endo/exonuclease/phosphatase"/>
</dbReference>
<dbReference type="GO" id="GO:0003824">
    <property type="term" value="F:catalytic activity"/>
    <property type="evidence" value="ECO:0007669"/>
    <property type="project" value="InterPro"/>
</dbReference>
<evidence type="ECO:0000259" key="1">
    <source>
        <dbReference type="Pfam" id="PF03372"/>
    </source>
</evidence>
<keyword evidence="3" id="KW-1185">Reference proteome</keyword>
<dbReference type="PANTHER" id="PTHR33710:SF64">
    <property type="entry name" value="ENDONUCLEASE_EXONUCLEASE_PHOSPHATASE DOMAIN-CONTAINING PROTEIN"/>
    <property type="match status" value="1"/>
</dbReference>